<feature type="compositionally biased region" description="Polar residues" evidence="11">
    <location>
        <begin position="486"/>
        <end position="495"/>
    </location>
</feature>
<comment type="similarity">
    <text evidence="5">Belongs to the cyclophilin-type PPIase family. PPIL2 subfamily.</text>
</comment>
<feature type="compositionally biased region" description="Basic and acidic residues" evidence="11">
    <location>
        <begin position="463"/>
        <end position="485"/>
    </location>
</feature>
<keyword evidence="10" id="KW-0539">Nucleus</keyword>
<reference evidence="14 15" key="1">
    <citation type="journal article" date="2019" name="Environ. Microbiol.">
        <title>At the nexus of three kingdoms: the genome of the mycorrhizal fungus Gigaspora margarita provides insights into plant, endobacterial and fungal interactions.</title>
        <authorList>
            <person name="Venice F."/>
            <person name="Ghignone S."/>
            <person name="Salvioli di Fossalunga A."/>
            <person name="Amselem J."/>
            <person name="Novero M."/>
            <person name="Xianan X."/>
            <person name="Sedzielewska Toro K."/>
            <person name="Morin E."/>
            <person name="Lipzen A."/>
            <person name="Grigoriev I.V."/>
            <person name="Henrissat B."/>
            <person name="Martin F.M."/>
            <person name="Bonfante P."/>
        </authorList>
    </citation>
    <scope>NUCLEOTIDE SEQUENCE [LARGE SCALE GENOMIC DNA]</scope>
    <source>
        <strain evidence="14 15">BEG34</strain>
    </source>
</reference>
<evidence type="ECO:0000256" key="10">
    <source>
        <dbReference type="ARBA" id="ARBA00023242"/>
    </source>
</evidence>
<keyword evidence="9 14" id="KW-0413">Isomerase</keyword>
<comment type="subcellular location">
    <subcellularLocation>
        <location evidence="4">Nucleus</location>
    </subcellularLocation>
</comment>
<evidence type="ECO:0000313" key="15">
    <source>
        <dbReference type="Proteomes" id="UP000439903"/>
    </source>
</evidence>
<keyword evidence="15" id="KW-1185">Reference proteome</keyword>
<organism evidence="14 15">
    <name type="scientific">Gigaspora margarita</name>
    <dbReference type="NCBI Taxonomy" id="4874"/>
    <lineage>
        <taxon>Eukaryota</taxon>
        <taxon>Fungi</taxon>
        <taxon>Fungi incertae sedis</taxon>
        <taxon>Mucoromycota</taxon>
        <taxon>Glomeromycotina</taxon>
        <taxon>Glomeromycetes</taxon>
        <taxon>Diversisporales</taxon>
        <taxon>Gigasporaceae</taxon>
        <taxon>Gigaspora</taxon>
    </lineage>
</organism>
<dbReference type="FunFam" id="2.40.100.10:FF:000014">
    <property type="entry name" value="Peptidyl-prolyl cis-trans isomerase cyp65"/>
    <property type="match status" value="1"/>
</dbReference>
<dbReference type="PRINTS" id="PR00153">
    <property type="entry name" value="CSAPPISMRASE"/>
</dbReference>
<feature type="region of interest" description="Disordered" evidence="11">
    <location>
        <begin position="463"/>
        <end position="495"/>
    </location>
</feature>
<dbReference type="AlphaFoldDB" id="A0A8H4AQH1"/>
<keyword evidence="7" id="KW-0833">Ubl conjugation pathway</keyword>
<feature type="region of interest" description="Disordered" evidence="11">
    <location>
        <begin position="517"/>
        <end position="551"/>
    </location>
</feature>
<evidence type="ECO:0000259" key="12">
    <source>
        <dbReference type="PROSITE" id="PS50072"/>
    </source>
</evidence>
<dbReference type="InterPro" id="IPR026951">
    <property type="entry name" value="PPIL2_U-box_dom"/>
</dbReference>
<dbReference type="SUPFAM" id="SSF50891">
    <property type="entry name" value="Cyclophilin-like"/>
    <property type="match status" value="1"/>
</dbReference>
<gene>
    <name evidence="14" type="ORF">F8M41_015607</name>
</gene>
<dbReference type="CDD" id="cd16663">
    <property type="entry name" value="RING-Ubox_PPIL2"/>
    <property type="match status" value="1"/>
</dbReference>
<evidence type="ECO:0000256" key="3">
    <source>
        <dbReference type="ARBA" id="ARBA00003697"/>
    </source>
</evidence>
<dbReference type="PROSITE" id="PS50072">
    <property type="entry name" value="CSA_PPIASE_2"/>
    <property type="match status" value="1"/>
</dbReference>
<dbReference type="Pfam" id="PF04641">
    <property type="entry name" value="Rtf2"/>
    <property type="match status" value="1"/>
</dbReference>
<evidence type="ECO:0000313" key="14">
    <source>
        <dbReference type="EMBL" id="KAF0522007.1"/>
    </source>
</evidence>
<feature type="domain" description="PPIase cyclophilin-type" evidence="12">
    <location>
        <begin position="304"/>
        <end position="450"/>
    </location>
</feature>
<dbReference type="PANTHER" id="PTHR45625">
    <property type="entry name" value="PEPTIDYL-PROLYL CIS-TRANS ISOMERASE-RELATED"/>
    <property type="match status" value="1"/>
</dbReference>
<feature type="compositionally biased region" description="Acidic residues" evidence="11">
    <location>
        <begin position="522"/>
        <end position="531"/>
    </location>
</feature>
<dbReference type="SMART" id="SM00504">
    <property type="entry name" value="Ubox"/>
    <property type="match status" value="1"/>
</dbReference>
<dbReference type="Gene3D" id="2.40.100.10">
    <property type="entry name" value="Cyclophilin-like"/>
    <property type="match status" value="1"/>
</dbReference>
<proteinExistence type="inferred from homology"/>
<sequence length="551" mass="62628">MGKGTDKMYITHSEWSGEFGGMQFGGIQARKKTQIFKRLPFNYCALSLQPFEHPVCSPDGTIFDLRNIYPYLKKYGVNPVTGEKLEPKSLIKLNFHKNANDEYHCPATLRVFNDHTHIVAIKTTGNVYAYEAIERLNIKVKNWTDLVSDEPFTRKDIITIQDPHNLENRNFSNFYHVKNDLKVDEDNNAKDDPLNDINISAVGSAARVLNKISSRQDKISDQKQNVSTETKSVSEKITKVTSSAAGSKPKKLPYNAAPYTRGLAAASFTSTAMTPVTVNENALIDEEEFMFKEIKAKGYVRIMTNLGNLNVELFCDKSPRTCFNFIMLSKQGYYNGIIFHRKIKNFMIQGGDPTGTGKGGESYWKKDFVDEFKSNLSHNERGLLSMANRGKNTNSSQFFFTFRPCIHLDNKHTIFGKVVGGKDVLDKMESVPTDDSDRPLNEIKIVNVTVFVDPYEEYKKNLEKKLNRQSTEKQDKKPQKNEKDSTTTWFGNKLSSSANKDDNSIVGKYLKPAISKKRVLENDDDSTDEQFLDTVPKKPKPTGYNFDFSKW</sequence>
<dbReference type="FunFam" id="3.30.40.10:FF:000079">
    <property type="entry name" value="Peptidyl-prolyl cis-trans isomerase 2"/>
    <property type="match status" value="1"/>
</dbReference>
<evidence type="ECO:0000256" key="7">
    <source>
        <dbReference type="ARBA" id="ARBA00022786"/>
    </source>
</evidence>
<keyword evidence="6" id="KW-0808">Transferase</keyword>
<dbReference type="InterPro" id="IPR003613">
    <property type="entry name" value="Ubox_domain"/>
</dbReference>
<dbReference type="PROSITE" id="PS51698">
    <property type="entry name" value="U_BOX"/>
    <property type="match status" value="1"/>
</dbReference>
<dbReference type="Pfam" id="PF00160">
    <property type="entry name" value="Pro_isomerase"/>
    <property type="match status" value="1"/>
</dbReference>
<dbReference type="CDD" id="cd01923">
    <property type="entry name" value="cyclophilin_RING"/>
    <property type="match status" value="1"/>
</dbReference>
<dbReference type="GO" id="GO:0061630">
    <property type="term" value="F:ubiquitin protein ligase activity"/>
    <property type="evidence" value="ECO:0007669"/>
    <property type="project" value="UniProtKB-EC"/>
</dbReference>
<evidence type="ECO:0000256" key="8">
    <source>
        <dbReference type="ARBA" id="ARBA00023110"/>
    </source>
</evidence>
<dbReference type="InterPro" id="IPR002130">
    <property type="entry name" value="Cyclophilin-type_PPIase_dom"/>
</dbReference>
<comment type="caution">
    <text evidence="14">The sequence shown here is derived from an EMBL/GenBank/DDBJ whole genome shotgun (WGS) entry which is preliminary data.</text>
</comment>
<evidence type="ECO:0000256" key="11">
    <source>
        <dbReference type="SAM" id="MobiDB-lite"/>
    </source>
</evidence>
<dbReference type="InterPro" id="IPR029000">
    <property type="entry name" value="Cyclophilin-like_dom_sf"/>
</dbReference>
<dbReference type="InterPro" id="IPR013083">
    <property type="entry name" value="Znf_RING/FYVE/PHD"/>
</dbReference>
<feature type="domain" description="U-box" evidence="13">
    <location>
        <begin position="37"/>
        <end position="110"/>
    </location>
</feature>
<comment type="catalytic activity">
    <reaction evidence="2">
        <text>[protein]-peptidylproline (omega=180) = [protein]-peptidylproline (omega=0)</text>
        <dbReference type="Rhea" id="RHEA:16237"/>
        <dbReference type="Rhea" id="RHEA-COMP:10747"/>
        <dbReference type="Rhea" id="RHEA-COMP:10748"/>
        <dbReference type="ChEBI" id="CHEBI:83833"/>
        <dbReference type="ChEBI" id="CHEBI:83834"/>
        <dbReference type="EC" id="5.2.1.8"/>
    </reaction>
</comment>
<dbReference type="Proteomes" id="UP000439903">
    <property type="component" value="Unassembled WGS sequence"/>
</dbReference>
<evidence type="ECO:0000256" key="4">
    <source>
        <dbReference type="ARBA" id="ARBA00004123"/>
    </source>
</evidence>
<dbReference type="SUPFAM" id="SSF57850">
    <property type="entry name" value="RING/U-box"/>
    <property type="match status" value="1"/>
</dbReference>
<dbReference type="GO" id="GO:0003755">
    <property type="term" value="F:peptidyl-prolyl cis-trans isomerase activity"/>
    <property type="evidence" value="ECO:0007669"/>
    <property type="project" value="UniProtKB-KW"/>
</dbReference>
<evidence type="ECO:0000256" key="9">
    <source>
        <dbReference type="ARBA" id="ARBA00023235"/>
    </source>
</evidence>
<dbReference type="PANTHER" id="PTHR45625:SF1">
    <property type="entry name" value="RING-TYPE E3 UBIQUITIN-PROTEIN LIGASE PPIL2"/>
    <property type="match status" value="1"/>
</dbReference>
<dbReference type="OrthoDB" id="407558at2759"/>
<dbReference type="EMBL" id="WTPW01000330">
    <property type="protein sequence ID" value="KAF0522007.1"/>
    <property type="molecule type" value="Genomic_DNA"/>
</dbReference>
<comment type="function">
    <text evidence="3">May catalyze the cis-trans isomerization of proline imidic peptide bonds in oligopeptides thereby assisting the folding of proteins. May also function as a chaperone, playing a role in intracellular transport of proteins. May also have a protein ubiquitin ligase activity acting as an E3 ubiquitin protein ligase or as a ubiquitin-ubiquitin ligase promoting elongation of ubiquitin chains on proteins.</text>
</comment>
<accession>A0A8H4AQH1</accession>
<dbReference type="Gene3D" id="3.30.40.10">
    <property type="entry name" value="Zinc/RING finger domain, C3HC4 (zinc finger)"/>
    <property type="match status" value="1"/>
</dbReference>
<comment type="catalytic activity">
    <reaction evidence="1">
        <text>S-ubiquitinyl-[E2 ubiquitin-conjugating enzyme]-L-cysteine + [acceptor protein]-L-lysine = [E2 ubiquitin-conjugating enzyme]-L-cysteine + N(6)-ubiquitinyl-[acceptor protein]-L-lysine.</text>
        <dbReference type="EC" id="2.3.2.27"/>
    </reaction>
</comment>
<evidence type="ECO:0000256" key="1">
    <source>
        <dbReference type="ARBA" id="ARBA00000900"/>
    </source>
</evidence>
<keyword evidence="8" id="KW-0697">Rotamase</keyword>
<dbReference type="InterPro" id="IPR044666">
    <property type="entry name" value="Cyclophilin_A-like"/>
</dbReference>
<evidence type="ECO:0000256" key="6">
    <source>
        <dbReference type="ARBA" id="ARBA00022679"/>
    </source>
</evidence>
<dbReference type="GO" id="GO:0071013">
    <property type="term" value="C:catalytic step 2 spliceosome"/>
    <property type="evidence" value="ECO:0007669"/>
    <property type="project" value="TreeGrafter"/>
</dbReference>
<dbReference type="GO" id="GO:0000209">
    <property type="term" value="P:protein polyubiquitination"/>
    <property type="evidence" value="ECO:0007669"/>
    <property type="project" value="TreeGrafter"/>
</dbReference>
<evidence type="ECO:0000259" key="13">
    <source>
        <dbReference type="PROSITE" id="PS51698"/>
    </source>
</evidence>
<evidence type="ECO:0000256" key="5">
    <source>
        <dbReference type="ARBA" id="ARBA00007930"/>
    </source>
</evidence>
<evidence type="ECO:0000256" key="2">
    <source>
        <dbReference type="ARBA" id="ARBA00000971"/>
    </source>
</evidence>
<protein>
    <submittedName>
        <fullName evidence="14">Peptidyl-prolyl cis-trans isomerase-like 2</fullName>
    </submittedName>
</protein>
<name>A0A8H4AQH1_GIGMA</name>